<dbReference type="EMBL" id="CP078077">
    <property type="protein sequence ID" value="UPL13117.1"/>
    <property type="molecule type" value="Genomic_DNA"/>
</dbReference>
<feature type="transmembrane region" description="Helical" evidence="2">
    <location>
        <begin position="127"/>
        <end position="147"/>
    </location>
</feature>
<evidence type="ECO:0000313" key="6">
    <source>
        <dbReference type="Proteomes" id="UP000831963"/>
    </source>
</evidence>
<dbReference type="Pfam" id="PF13845">
    <property type="entry name" value="Septum_form"/>
    <property type="match status" value="1"/>
</dbReference>
<accession>A0ABY4IKH6</accession>
<dbReference type="InterPro" id="IPR026004">
    <property type="entry name" value="Septum_form"/>
</dbReference>
<name>A0ABY4IKH6_9MICO</name>
<keyword evidence="6" id="KW-1185">Reference proteome</keyword>
<organism evidence="5 6">
    <name type="scientific">Microbacterium galbinum</name>
    <dbReference type="NCBI Taxonomy" id="2851646"/>
    <lineage>
        <taxon>Bacteria</taxon>
        <taxon>Bacillati</taxon>
        <taxon>Actinomycetota</taxon>
        <taxon>Actinomycetes</taxon>
        <taxon>Micrococcales</taxon>
        <taxon>Microbacteriaceae</taxon>
        <taxon>Microbacterium</taxon>
    </lineage>
</organism>
<feature type="transmembrane region" description="Helical" evidence="2">
    <location>
        <begin position="154"/>
        <end position="173"/>
    </location>
</feature>
<feature type="transmembrane region" description="Helical" evidence="2">
    <location>
        <begin position="179"/>
        <end position="202"/>
    </location>
</feature>
<feature type="domain" description="DUF2510" evidence="3">
    <location>
        <begin position="5"/>
        <end position="34"/>
    </location>
</feature>
<keyword evidence="2" id="KW-0472">Membrane</keyword>
<evidence type="ECO:0000313" key="5">
    <source>
        <dbReference type="EMBL" id="UPL13117.1"/>
    </source>
</evidence>
<evidence type="ECO:0000259" key="4">
    <source>
        <dbReference type="Pfam" id="PF13845"/>
    </source>
</evidence>
<feature type="compositionally biased region" description="Pro residues" evidence="1">
    <location>
        <begin position="46"/>
        <end position="62"/>
    </location>
</feature>
<gene>
    <name evidence="5" type="ORF">KV396_00845</name>
</gene>
<dbReference type="Proteomes" id="UP000831963">
    <property type="component" value="Chromosome"/>
</dbReference>
<sequence>MSTPAGWYDDGSGQKRWWDGSGWTAHVAASAAPALMSPEPAPFVPPYTPPLAPPVPTAPPGASPIAAPQYPSAPAYPSAPQSPSAAAYPQYPSAPQFSPSPQFSPNLSAPGIPAPYDGYALPGASHAPFPAVGLAGLIAAALGTIVACIPQIPLIGWLLLGAGFVLSLVSLFLRARKWAGIAGLAVSVLGALLAAVLSFVLVGSFSASGSADDVPGSEVIYASDLEVGDCLPEGLDGEEFFEVTIVPCDGPHIDEIYYEFDLPDGEFPGEEALADAAIRECEPEFEDFADIAYEESELDYWWLTPTETSWAGGDRTMQCLIYSYDGTVTGTLEGAAR</sequence>
<evidence type="ECO:0000256" key="2">
    <source>
        <dbReference type="SAM" id="Phobius"/>
    </source>
</evidence>
<dbReference type="RefSeq" id="WP_247956545.1">
    <property type="nucleotide sequence ID" value="NZ_CP078077.1"/>
</dbReference>
<evidence type="ECO:0000256" key="1">
    <source>
        <dbReference type="SAM" id="MobiDB-lite"/>
    </source>
</evidence>
<feature type="domain" description="Septum formation-related" evidence="4">
    <location>
        <begin position="228"/>
        <end position="323"/>
    </location>
</feature>
<keyword evidence="2" id="KW-0812">Transmembrane</keyword>
<dbReference type="Pfam" id="PF10708">
    <property type="entry name" value="DUF2510"/>
    <property type="match status" value="1"/>
</dbReference>
<dbReference type="InterPro" id="IPR018929">
    <property type="entry name" value="DUF2510"/>
</dbReference>
<keyword evidence="2" id="KW-1133">Transmembrane helix</keyword>
<protein>
    <submittedName>
        <fullName evidence="5">DUF2510 domain-containing protein</fullName>
    </submittedName>
</protein>
<feature type="region of interest" description="Disordered" evidence="1">
    <location>
        <begin position="46"/>
        <end position="66"/>
    </location>
</feature>
<evidence type="ECO:0000259" key="3">
    <source>
        <dbReference type="Pfam" id="PF10708"/>
    </source>
</evidence>
<reference evidence="5 6" key="1">
    <citation type="submission" date="2021-06" db="EMBL/GenBank/DDBJ databases">
        <title>Genome-based taxonomic framework of Microbacterium strains isolated from marine environment, the description of four new species and reclassification of four preexisting species.</title>
        <authorList>
            <person name="Lee S.D."/>
            <person name="Kim S.-M."/>
            <person name="Byeon Y.-S."/>
            <person name="Yang H.L."/>
            <person name="Kim I.S."/>
        </authorList>
    </citation>
    <scope>NUCLEOTIDE SEQUENCE [LARGE SCALE GENOMIC DNA]</scope>
    <source>
        <strain evidence="5 6">SSW1-36</strain>
    </source>
</reference>
<proteinExistence type="predicted"/>